<keyword evidence="2" id="KW-1185">Reference proteome</keyword>
<name>A0ABP0H637_CLALP</name>
<evidence type="ECO:0000313" key="2">
    <source>
        <dbReference type="Proteomes" id="UP001642483"/>
    </source>
</evidence>
<proteinExistence type="predicted"/>
<accession>A0ABP0H637</accession>
<dbReference type="EMBL" id="CAWYQH010000174">
    <property type="protein sequence ID" value="CAK8698464.1"/>
    <property type="molecule type" value="Genomic_DNA"/>
</dbReference>
<protein>
    <submittedName>
        <fullName evidence="1">Uncharacterized protein</fullName>
    </submittedName>
</protein>
<evidence type="ECO:0000313" key="1">
    <source>
        <dbReference type="EMBL" id="CAK8698464.1"/>
    </source>
</evidence>
<comment type="caution">
    <text evidence="1">The sequence shown here is derived from an EMBL/GenBank/DDBJ whole genome shotgun (WGS) entry which is preliminary data.</text>
</comment>
<organism evidence="1 2">
    <name type="scientific">Clavelina lepadiformis</name>
    <name type="common">Light-bulb sea squirt</name>
    <name type="synonym">Ascidia lepadiformis</name>
    <dbReference type="NCBI Taxonomy" id="159417"/>
    <lineage>
        <taxon>Eukaryota</taxon>
        <taxon>Metazoa</taxon>
        <taxon>Chordata</taxon>
        <taxon>Tunicata</taxon>
        <taxon>Ascidiacea</taxon>
        <taxon>Aplousobranchia</taxon>
        <taxon>Clavelinidae</taxon>
        <taxon>Clavelina</taxon>
    </lineage>
</organism>
<reference evidence="1 2" key="1">
    <citation type="submission" date="2024-02" db="EMBL/GenBank/DDBJ databases">
        <authorList>
            <person name="Daric V."/>
            <person name="Darras S."/>
        </authorList>
    </citation>
    <scope>NUCLEOTIDE SEQUENCE [LARGE SCALE GENOMIC DNA]</scope>
</reference>
<dbReference type="Proteomes" id="UP001642483">
    <property type="component" value="Unassembled WGS sequence"/>
</dbReference>
<sequence length="240" mass="27539">MFKITVNDAGKMKGNIFCCGFVLWIYFNLATGKSLYMLMYEDRSENCTCPENVNCFNTTYMHEHCNCVNKSVEEITEEAESASRAGEIYWTSMDYRTIVCCRSLSSANATTMFRKLLNHSQIRNLVLNRCQALNGSEVLTVYSMRRLRVDVLTDNGTVHFNENIRQSDLLDGTRLYLIRSIAFISSYVVNATTDFKAWSVFLSKDEKVWASSAVDYALQRRPPDLLTGTDNRFLITTFYP</sequence>
<gene>
    <name evidence="1" type="ORF">CVLEPA_LOCUS31906</name>
</gene>